<dbReference type="RefSeq" id="XP_004828617.1">
    <property type="nucleotide sequence ID" value="XM_004828560.1"/>
</dbReference>
<comment type="subcellular location">
    <subcellularLocation>
        <location evidence="1">Nucleus</location>
    </subcellularLocation>
</comment>
<name>L0AVB6_THEEQ</name>
<dbReference type="PANTHER" id="PTHR48039:SF5">
    <property type="entry name" value="RNA-BINDING PROTEIN 28"/>
    <property type="match status" value="1"/>
</dbReference>
<dbReference type="VEuPathDB" id="PiroplasmaDB:BEWA_017920"/>
<dbReference type="PROSITE" id="PS50102">
    <property type="entry name" value="RRM"/>
    <property type="match status" value="1"/>
</dbReference>
<evidence type="ECO:0000256" key="1">
    <source>
        <dbReference type="ARBA" id="ARBA00004123"/>
    </source>
</evidence>
<dbReference type="EMBL" id="CP001669">
    <property type="protein sequence ID" value="AFZ78951.1"/>
    <property type="molecule type" value="Genomic_DNA"/>
</dbReference>
<dbReference type="STRING" id="1537102.L0AVB6"/>
<organism evidence="7 8">
    <name type="scientific">Theileria equi strain WA</name>
    <dbReference type="NCBI Taxonomy" id="1537102"/>
    <lineage>
        <taxon>Eukaryota</taxon>
        <taxon>Sar</taxon>
        <taxon>Alveolata</taxon>
        <taxon>Apicomplexa</taxon>
        <taxon>Aconoidasida</taxon>
        <taxon>Piroplasmida</taxon>
        <taxon>Theileriidae</taxon>
        <taxon>Theileria</taxon>
    </lineage>
</organism>
<evidence type="ECO:0000256" key="4">
    <source>
        <dbReference type="ARBA" id="ARBA00023242"/>
    </source>
</evidence>
<dbReference type="KEGG" id="beq:BEWA_017920"/>
<dbReference type="GO" id="GO:0003729">
    <property type="term" value="F:mRNA binding"/>
    <property type="evidence" value="ECO:0007669"/>
    <property type="project" value="TreeGrafter"/>
</dbReference>
<sequence>MVSHEKLSISKKLEMSLDDIGKAMDKETTRKDSKFKRLPARNNFVNQRKPRYNFANDRKSFRGGRQKPKFIVRVSNLDHTIMQKDLMELFSSVGEVIKAWVDYDNTDRSKGTGGCMYKFAEDAERAIEKFNGSIIEGKAIKLHGEILIQDREPFRQRNNFNRFQRNRFSNNLKSPW</sequence>
<dbReference type="InterPro" id="IPR035979">
    <property type="entry name" value="RBD_domain_sf"/>
</dbReference>
<dbReference type="AlphaFoldDB" id="L0AVB6"/>
<dbReference type="eggNOG" id="KOG0533">
    <property type="taxonomic scope" value="Eukaryota"/>
</dbReference>
<dbReference type="PANTHER" id="PTHR48039">
    <property type="entry name" value="RNA-BINDING MOTIF PROTEIN 14B"/>
    <property type="match status" value="1"/>
</dbReference>
<dbReference type="SUPFAM" id="SSF54928">
    <property type="entry name" value="RNA-binding domain, RBD"/>
    <property type="match status" value="1"/>
</dbReference>
<dbReference type="Gene3D" id="3.30.70.330">
    <property type="match status" value="1"/>
</dbReference>
<evidence type="ECO:0000256" key="5">
    <source>
        <dbReference type="PROSITE-ProRule" id="PRU00176"/>
    </source>
</evidence>
<dbReference type="Proteomes" id="UP000031512">
    <property type="component" value="Chromosome 1"/>
</dbReference>
<evidence type="ECO:0000313" key="7">
    <source>
        <dbReference type="EMBL" id="AFZ78951.1"/>
    </source>
</evidence>
<dbReference type="InterPro" id="IPR051945">
    <property type="entry name" value="RRM_MRD1_RNA_proc_ribogen"/>
</dbReference>
<keyword evidence="8" id="KW-1185">Reference proteome</keyword>
<keyword evidence="4" id="KW-0539">Nucleus</keyword>
<proteinExistence type="predicted"/>
<evidence type="ECO:0000256" key="2">
    <source>
        <dbReference type="ARBA" id="ARBA00022737"/>
    </source>
</evidence>
<feature type="domain" description="RRM" evidence="6">
    <location>
        <begin position="70"/>
        <end position="142"/>
    </location>
</feature>
<dbReference type="Pfam" id="PF00076">
    <property type="entry name" value="RRM_1"/>
    <property type="match status" value="1"/>
</dbReference>
<evidence type="ECO:0000256" key="3">
    <source>
        <dbReference type="ARBA" id="ARBA00022884"/>
    </source>
</evidence>
<protein>
    <recommendedName>
        <fullName evidence="6">RRM domain-containing protein</fullName>
    </recommendedName>
</protein>
<gene>
    <name evidence="7" type="ORF">BEWA_017920</name>
</gene>
<evidence type="ECO:0000259" key="6">
    <source>
        <dbReference type="PROSITE" id="PS50102"/>
    </source>
</evidence>
<dbReference type="OrthoDB" id="1049195at2759"/>
<dbReference type="GO" id="GO:0005634">
    <property type="term" value="C:nucleus"/>
    <property type="evidence" value="ECO:0007669"/>
    <property type="project" value="UniProtKB-SubCell"/>
</dbReference>
<reference evidence="7 8" key="1">
    <citation type="journal article" date="2012" name="BMC Genomics">
        <title>Comparative genomic analysis and phylogenetic position of Theileria equi.</title>
        <authorList>
            <person name="Kappmeyer L.S."/>
            <person name="Thiagarajan M."/>
            <person name="Herndon D.R."/>
            <person name="Ramsay J.D."/>
            <person name="Caler E."/>
            <person name="Djikeng A."/>
            <person name="Gillespie J.J."/>
            <person name="Lau A.O."/>
            <person name="Roalson E.H."/>
            <person name="Silva J.C."/>
            <person name="Silva M.G."/>
            <person name="Suarez C.E."/>
            <person name="Ueti M.W."/>
            <person name="Nene V.M."/>
            <person name="Mealey R.H."/>
            <person name="Knowles D.P."/>
            <person name="Brayton K.A."/>
        </authorList>
    </citation>
    <scope>NUCLEOTIDE SEQUENCE [LARGE SCALE GENOMIC DNA]</scope>
    <source>
        <strain evidence="7 8">WA</strain>
    </source>
</reference>
<keyword evidence="3 5" id="KW-0694">RNA-binding</keyword>
<keyword evidence="2" id="KW-0677">Repeat</keyword>
<dbReference type="GeneID" id="15803664"/>
<dbReference type="InterPro" id="IPR000504">
    <property type="entry name" value="RRM_dom"/>
</dbReference>
<evidence type="ECO:0000313" key="8">
    <source>
        <dbReference type="Proteomes" id="UP000031512"/>
    </source>
</evidence>
<dbReference type="CDD" id="cd12418">
    <property type="entry name" value="RRM_Aly_REF_like"/>
    <property type="match status" value="1"/>
</dbReference>
<dbReference type="SMART" id="SM00360">
    <property type="entry name" value="RRM"/>
    <property type="match status" value="1"/>
</dbReference>
<dbReference type="InterPro" id="IPR012677">
    <property type="entry name" value="Nucleotide-bd_a/b_plait_sf"/>
</dbReference>
<accession>L0AVB6</accession>